<reference evidence="1 2" key="1">
    <citation type="submission" date="2013-01" db="EMBL/GenBank/DDBJ databases">
        <authorList>
            <person name="Harkins D.M."/>
            <person name="Durkin A.S."/>
            <person name="Brinkac L.M."/>
            <person name="Haft D.H."/>
            <person name="Selengut J.D."/>
            <person name="Sanka R."/>
            <person name="DePew J."/>
            <person name="Purushe J."/>
            <person name="Matthias M.A."/>
            <person name="Vinetz J.M."/>
            <person name="Sutton G.G."/>
            <person name="Nierman W.C."/>
            <person name="Fouts D.E."/>
        </authorList>
    </citation>
    <scope>NUCLEOTIDE SEQUENCE [LARGE SCALE GENOMIC DNA]</scope>
    <source>
        <strain evidence="1 2">CBC1416</strain>
    </source>
</reference>
<protein>
    <submittedName>
        <fullName evidence="1">Uncharacterized protein</fullName>
    </submittedName>
</protein>
<dbReference type="AlphaFoldDB" id="M6VSQ0"/>
<organism evidence="1 2">
    <name type="scientific">Leptospira santarosai str. CBC1416</name>
    <dbReference type="NCBI Taxonomy" id="1193059"/>
    <lineage>
        <taxon>Bacteria</taxon>
        <taxon>Pseudomonadati</taxon>
        <taxon>Spirochaetota</taxon>
        <taxon>Spirochaetia</taxon>
        <taxon>Leptospirales</taxon>
        <taxon>Leptospiraceae</taxon>
        <taxon>Leptospira</taxon>
    </lineage>
</organism>
<dbReference type="Proteomes" id="UP000012149">
    <property type="component" value="Unassembled WGS sequence"/>
</dbReference>
<gene>
    <name evidence="1" type="ORF">LEP1GSC161_4190</name>
</gene>
<accession>M6VSQ0</accession>
<evidence type="ECO:0000313" key="2">
    <source>
        <dbReference type="Proteomes" id="UP000012149"/>
    </source>
</evidence>
<name>M6VSQ0_9LEPT</name>
<dbReference type="EMBL" id="AKWE02000014">
    <property type="protein sequence ID" value="EMO59860.1"/>
    <property type="molecule type" value="Genomic_DNA"/>
</dbReference>
<evidence type="ECO:0000313" key="1">
    <source>
        <dbReference type="EMBL" id="EMO59860.1"/>
    </source>
</evidence>
<proteinExistence type="predicted"/>
<sequence>MLPLPVLSTITTDPPLEAVAVPALVSGLVPDVLVSRFTNAKNGNNIPFFLPLQPTIERLEAINNIRIFFIIPISLFIVRIKDEEYYIFNTIREWNYR</sequence>
<comment type="caution">
    <text evidence="1">The sequence shown here is derived from an EMBL/GenBank/DDBJ whole genome shotgun (WGS) entry which is preliminary data.</text>
</comment>